<dbReference type="Proteomes" id="UP000000442">
    <property type="component" value="Chromosome"/>
</dbReference>
<proteinExistence type="predicted"/>
<keyword evidence="2" id="KW-1185">Reference proteome</keyword>
<dbReference type="HOGENOM" id="CLU_2449746_0_0_7"/>
<dbReference type="AlphaFoldDB" id="C0QJN0"/>
<evidence type="ECO:0000313" key="1">
    <source>
        <dbReference type="EMBL" id="ACN13883.1"/>
    </source>
</evidence>
<dbReference type="EMBL" id="CP001087">
    <property type="protein sequence ID" value="ACN13883.1"/>
    <property type="molecule type" value="Genomic_DNA"/>
</dbReference>
<sequence>MRSCRSQFTDTDNTRKDKIDAYTTADTKIIQPFLIRSKSGEVYVHLINIFDKVLDDENTYCFICIWNHLQGPGYLCLYGRDCPGKISRP</sequence>
<gene>
    <name evidence="1" type="ordered locus">HRM2_07690</name>
</gene>
<accession>C0QJN0</accession>
<dbReference type="STRING" id="177437.HRM2_07690"/>
<name>C0QJN0_DESAH</name>
<evidence type="ECO:0000313" key="2">
    <source>
        <dbReference type="Proteomes" id="UP000000442"/>
    </source>
</evidence>
<reference evidence="1 2" key="1">
    <citation type="journal article" date="2009" name="Environ. Microbiol.">
        <title>Genome sequence of Desulfobacterium autotrophicum HRM2, a marine sulfate reducer oxidizing organic carbon completely to carbon dioxide.</title>
        <authorList>
            <person name="Strittmatter A.W."/>
            <person name="Liesegang H."/>
            <person name="Rabus R."/>
            <person name="Decker I."/>
            <person name="Amann J."/>
            <person name="Andres S."/>
            <person name="Henne A."/>
            <person name="Fricke W.F."/>
            <person name="Martinez-Arias R."/>
            <person name="Bartels D."/>
            <person name="Goesmann A."/>
            <person name="Krause L."/>
            <person name="Puehler A."/>
            <person name="Klenk H.P."/>
            <person name="Richter M."/>
            <person name="Schuler M."/>
            <person name="Gloeckner F.O."/>
            <person name="Meyerdierks A."/>
            <person name="Gottschalk G."/>
            <person name="Amann R."/>
        </authorList>
    </citation>
    <scope>NUCLEOTIDE SEQUENCE [LARGE SCALE GENOMIC DNA]</scope>
    <source>
        <strain evidence="2">ATCC 43914 / DSM 3382 / HRM2</strain>
    </source>
</reference>
<protein>
    <submittedName>
        <fullName evidence="1">Uncharacterized protein</fullName>
    </submittedName>
</protein>
<organism evidence="1 2">
    <name type="scientific">Desulforapulum autotrophicum (strain ATCC 43914 / DSM 3382 / VKM B-1955 / HRM2)</name>
    <name type="common">Desulfobacterium autotrophicum</name>
    <dbReference type="NCBI Taxonomy" id="177437"/>
    <lineage>
        <taxon>Bacteria</taxon>
        <taxon>Pseudomonadati</taxon>
        <taxon>Thermodesulfobacteriota</taxon>
        <taxon>Desulfobacteria</taxon>
        <taxon>Desulfobacterales</taxon>
        <taxon>Desulfobacteraceae</taxon>
        <taxon>Desulforapulum</taxon>
    </lineage>
</organism>
<dbReference type="KEGG" id="dat:HRM2_07690"/>